<name>A0AAU9VXT6_9CNID</name>
<comment type="caution">
    <text evidence="1">The sequence shown here is derived from an EMBL/GenBank/DDBJ whole genome shotgun (WGS) entry which is preliminary data.</text>
</comment>
<organism evidence="1 2">
    <name type="scientific">Pocillopora meandrina</name>
    <dbReference type="NCBI Taxonomy" id="46732"/>
    <lineage>
        <taxon>Eukaryota</taxon>
        <taxon>Metazoa</taxon>
        <taxon>Cnidaria</taxon>
        <taxon>Anthozoa</taxon>
        <taxon>Hexacorallia</taxon>
        <taxon>Scleractinia</taxon>
        <taxon>Astrocoeniina</taxon>
        <taxon>Pocilloporidae</taxon>
        <taxon>Pocillopora</taxon>
    </lineage>
</organism>
<dbReference type="Proteomes" id="UP001159428">
    <property type="component" value="Unassembled WGS sequence"/>
</dbReference>
<evidence type="ECO:0000313" key="2">
    <source>
        <dbReference type="Proteomes" id="UP001159428"/>
    </source>
</evidence>
<keyword evidence="2" id="KW-1185">Reference proteome</keyword>
<reference evidence="1 2" key="1">
    <citation type="submission" date="2022-05" db="EMBL/GenBank/DDBJ databases">
        <authorList>
            <consortium name="Genoscope - CEA"/>
            <person name="William W."/>
        </authorList>
    </citation>
    <scope>NUCLEOTIDE SEQUENCE [LARGE SCALE GENOMIC DNA]</scope>
</reference>
<accession>A0AAU9VXT6</accession>
<sequence length="84" mass="9796">MTYSSNSSPLHQKYKHCFSDKTMLDHCRPLDLMERVFEFGERKTLDLANGYLRVTLTFLLITSCPRLTKPHPHTALMYHSLTLP</sequence>
<evidence type="ECO:0000313" key="1">
    <source>
        <dbReference type="EMBL" id="CAH3040423.1"/>
    </source>
</evidence>
<dbReference type="AlphaFoldDB" id="A0AAU9VXT6"/>
<proteinExistence type="predicted"/>
<gene>
    <name evidence="1" type="ORF">PMEA_00026018</name>
</gene>
<dbReference type="EMBL" id="CALNXJ010000005">
    <property type="protein sequence ID" value="CAH3040423.1"/>
    <property type="molecule type" value="Genomic_DNA"/>
</dbReference>
<protein>
    <submittedName>
        <fullName evidence="1">Uncharacterized protein</fullName>
    </submittedName>
</protein>